<dbReference type="InterPro" id="IPR036390">
    <property type="entry name" value="WH_DNA-bd_sf"/>
</dbReference>
<dbReference type="SUPFAM" id="SSF53850">
    <property type="entry name" value="Periplasmic binding protein-like II"/>
    <property type="match status" value="1"/>
</dbReference>
<evidence type="ECO:0000256" key="2">
    <source>
        <dbReference type="ARBA" id="ARBA00023015"/>
    </source>
</evidence>
<evidence type="ECO:0000313" key="6">
    <source>
        <dbReference type="EMBL" id="WDZ51765.1"/>
    </source>
</evidence>
<reference evidence="6" key="1">
    <citation type="journal article" date="2022" name="Front Environ Sci">
        <title>Complete genome sequence analysis of a novel alkane-degrading bacterial strain, Acinetobacter vivianii KJ-1, and its diesel degradation ability.</title>
        <authorList>
            <person name="Zhang Y."/>
            <person name="Song F."/>
            <person name="Wang J."/>
            <person name="Zhao Q."/>
            <person name="Zheng L."/>
            <person name="Wang Z."/>
            <person name="Zhang X."/>
            <person name="Gao Y."/>
            <person name="Chen G."/>
            <person name="Huang Y."/>
        </authorList>
    </citation>
    <scope>NUCLEOTIDE SEQUENCE</scope>
    <source>
        <strain evidence="6">KJ-1</strain>
    </source>
</reference>
<protein>
    <submittedName>
        <fullName evidence="6">LysR family transcriptional regulator</fullName>
    </submittedName>
</protein>
<dbReference type="InterPro" id="IPR000847">
    <property type="entry name" value="LysR_HTH_N"/>
</dbReference>
<accession>A0AAJ6NK04</accession>
<dbReference type="InterPro" id="IPR005119">
    <property type="entry name" value="LysR_subst-bd"/>
</dbReference>
<dbReference type="GO" id="GO:0003700">
    <property type="term" value="F:DNA-binding transcription factor activity"/>
    <property type="evidence" value="ECO:0007669"/>
    <property type="project" value="InterPro"/>
</dbReference>
<organism evidence="6 7">
    <name type="scientific">Acinetobacter vivianii</name>
    <dbReference type="NCBI Taxonomy" id="1776742"/>
    <lineage>
        <taxon>Bacteria</taxon>
        <taxon>Pseudomonadati</taxon>
        <taxon>Pseudomonadota</taxon>
        <taxon>Gammaproteobacteria</taxon>
        <taxon>Moraxellales</taxon>
        <taxon>Moraxellaceae</taxon>
        <taxon>Acinetobacter</taxon>
    </lineage>
</organism>
<keyword evidence="3" id="KW-0238">DNA-binding</keyword>
<dbReference type="InterPro" id="IPR036388">
    <property type="entry name" value="WH-like_DNA-bd_sf"/>
</dbReference>
<dbReference type="Gene3D" id="1.10.10.10">
    <property type="entry name" value="Winged helix-like DNA-binding domain superfamily/Winged helix DNA-binding domain"/>
    <property type="match status" value="1"/>
</dbReference>
<evidence type="ECO:0000256" key="3">
    <source>
        <dbReference type="ARBA" id="ARBA00023125"/>
    </source>
</evidence>
<keyword evidence="4" id="KW-0804">Transcription</keyword>
<evidence type="ECO:0000256" key="1">
    <source>
        <dbReference type="ARBA" id="ARBA00009437"/>
    </source>
</evidence>
<keyword evidence="2" id="KW-0805">Transcription regulation</keyword>
<dbReference type="CDD" id="cd05466">
    <property type="entry name" value="PBP2_LTTR_substrate"/>
    <property type="match status" value="1"/>
</dbReference>
<sequence>MDIRDLKTFIYVVDNQSITVASEKLGVKQSTVTKRIYNVEGKVKGALLNRKTRPLQLTRLGEKVYFKGCFILKQLELLKSFHYENNEIFEKVVKIGIPQTLIDDLLETVIYESKQVTHLSEIDISSGWGRSLVQQIHEGEIDLAALMIPSNLQLPEDINFSKIGTFPFVIVGKKGEAYKYNSLEKCSKKGWILHPEGCCFRESLAKVLYDKQLGFYINKEIFGVEFQLQSILKGEGLGVFPKPFFEKFALENSDLEVIELDDFSLHLNVGVVISQYIGIDQADSFIKIIKKHYFNDN</sequence>
<dbReference type="EMBL" id="CP085083">
    <property type="protein sequence ID" value="WDZ51765.1"/>
    <property type="molecule type" value="Genomic_DNA"/>
</dbReference>
<comment type="similarity">
    <text evidence="1">Belongs to the LysR transcriptional regulatory family.</text>
</comment>
<dbReference type="PROSITE" id="PS50931">
    <property type="entry name" value="HTH_LYSR"/>
    <property type="match status" value="1"/>
</dbReference>
<reference evidence="6" key="2">
    <citation type="submission" date="2023-02" db="EMBL/GenBank/DDBJ databases">
        <authorList>
            <person name="Huang Y."/>
            <person name="Zhang Y."/>
            <person name="Zhang T."/>
            <person name="Wang J."/>
        </authorList>
    </citation>
    <scope>NUCLEOTIDE SEQUENCE</scope>
    <source>
        <strain evidence="6">KJ-1</strain>
    </source>
</reference>
<dbReference type="KEGG" id="aviv:LF296_02915"/>
<feature type="domain" description="HTH lysR-type" evidence="5">
    <location>
        <begin position="1"/>
        <end position="58"/>
    </location>
</feature>
<proteinExistence type="inferred from homology"/>
<dbReference type="Pfam" id="PF03466">
    <property type="entry name" value="LysR_substrate"/>
    <property type="match status" value="1"/>
</dbReference>
<evidence type="ECO:0000256" key="4">
    <source>
        <dbReference type="ARBA" id="ARBA00023163"/>
    </source>
</evidence>
<name>A0AAJ6NK04_9GAMM</name>
<dbReference type="AlphaFoldDB" id="A0AAJ6NK04"/>
<dbReference type="RefSeq" id="WP_123773831.1">
    <property type="nucleotide sequence ID" value="NZ_CP085083.1"/>
</dbReference>
<dbReference type="Proteomes" id="UP001199528">
    <property type="component" value="Chromosome"/>
</dbReference>
<dbReference type="PANTHER" id="PTHR30126:SF39">
    <property type="entry name" value="HTH-TYPE TRANSCRIPTIONAL REGULATOR CYSL"/>
    <property type="match status" value="1"/>
</dbReference>
<dbReference type="SUPFAM" id="SSF46785">
    <property type="entry name" value="Winged helix' DNA-binding domain"/>
    <property type="match status" value="1"/>
</dbReference>
<dbReference type="Gene3D" id="3.40.190.10">
    <property type="entry name" value="Periplasmic binding protein-like II"/>
    <property type="match status" value="2"/>
</dbReference>
<evidence type="ECO:0000259" key="5">
    <source>
        <dbReference type="PROSITE" id="PS50931"/>
    </source>
</evidence>
<dbReference type="GO" id="GO:0000976">
    <property type="term" value="F:transcription cis-regulatory region binding"/>
    <property type="evidence" value="ECO:0007669"/>
    <property type="project" value="TreeGrafter"/>
</dbReference>
<dbReference type="Pfam" id="PF00126">
    <property type="entry name" value="HTH_1"/>
    <property type="match status" value="1"/>
</dbReference>
<evidence type="ECO:0000313" key="7">
    <source>
        <dbReference type="Proteomes" id="UP001199528"/>
    </source>
</evidence>
<gene>
    <name evidence="6" type="ORF">LF296_02915</name>
</gene>
<dbReference type="PANTHER" id="PTHR30126">
    <property type="entry name" value="HTH-TYPE TRANSCRIPTIONAL REGULATOR"/>
    <property type="match status" value="1"/>
</dbReference>